<name>A0A3A8EPX6_9GAMM</name>
<dbReference type="AlphaFoldDB" id="A0A3A8EPX6"/>
<keyword evidence="4" id="KW-1185">Reference proteome</keyword>
<proteinExistence type="predicted"/>
<dbReference type="Pfam" id="PF09835">
    <property type="entry name" value="DUF2062"/>
    <property type="match status" value="1"/>
</dbReference>
<keyword evidence="1" id="KW-0472">Membrane</keyword>
<gene>
    <name evidence="3" type="ORF">D7V21_00905</name>
</gene>
<dbReference type="Proteomes" id="UP000269001">
    <property type="component" value="Unassembled WGS sequence"/>
</dbReference>
<evidence type="ECO:0000313" key="4">
    <source>
        <dbReference type="Proteomes" id="UP000269001"/>
    </source>
</evidence>
<comment type="caution">
    <text evidence="3">The sequence shown here is derived from an EMBL/GenBank/DDBJ whole genome shotgun (WGS) entry which is preliminary data.</text>
</comment>
<keyword evidence="1" id="KW-0812">Transmembrane</keyword>
<dbReference type="PANTHER" id="PTHR40547:SF1">
    <property type="entry name" value="SLL0298 PROTEIN"/>
    <property type="match status" value="1"/>
</dbReference>
<sequence length="194" mass="22383">MAKQFFQSWLPSPQKVSSLKFMRIFGQRTLNPVLWYVNRKSIAKAVFIGTFFGLLPIPFHSIFIVAAILFFEVNLPVGLALAWLSNPFTLVPILYIGFWIGTQIFHVHMINKEMMLGVLHQICNWVKHLGHGHIDLSLAKILISGLVIEAFAVALVLYLLTEVLWRLSVYRHWKKRKAEHSNTRMHAVHRKTTP</sequence>
<accession>A0A3A8EPX6</accession>
<feature type="domain" description="DUF2062" evidence="2">
    <location>
        <begin position="23"/>
        <end position="174"/>
    </location>
</feature>
<dbReference type="PANTHER" id="PTHR40547">
    <property type="entry name" value="SLL0298 PROTEIN"/>
    <property type="match status" value="1"/>
</dbReference>
<feature type="transmembrane region" description="Helical" evidence="1">
    <location>
        <begin position="45"/>
        <end position="71"/>
    </location>
</feature>
<evidence type="ECO:0000256" key="1">
    <source>
        <dbReference type="SAM" id="Phobius"/>
    </source>
</evidence>
<keyword evidence="1" id="KW-1133">Transmembrane helix</keyword>
<organism evidence="3 4">
    <name type="scientific">Acinetobacter guerrae</name>
    <dbReference type="NCBI Taxonomy" id="1843371"/>
    <lineage>
        <taxon>Bacteria</taxon>
        <taxon>Pseudomonadati</taxon>
        <taxon>Pseudomonadota</taxon>
        <taxon>Gammaproteobacteria</taxon>
        <taxon>Moraxellales</taxon>
        <taxon>Moraxellaceae</taxon>
        <taxon>Acinetobacter</taxon>
    </lineage>
</organism>
<protein>
    <submittedName>
        <fullName evidence="3">DUF2062 domain-containing protein</fullName>
    </submittedName>
</protein>
<reference evidence="3 4" key="1">
    <citation type="submission" date="2018-09" db="EMBL/GenBank/DDBJ databases">
        <title>The draft genome of Acinetobacter spp. strains.</title>
        <authorList>
            <person name="Qin J."/>
            <person name="Feng Y."/>
            <person name="Zong Z."/>
        </authorList>
    </citation>
    <scope>NUCLEOTIDE SEQUENCE [LARGE SCALE GENOMIC DNA]</scope>
    <source>
        <strain evidence="3 4">WCHAc060096</strain>
    </source>
</reference>
<dbReference type="RefSeq" id="WP_120368662.1">
    <property type="nucleotide sequence ID" value="NZ_RAXU01000001.1"/>
</dbReference>
<feature type="transmembrane region" description="Helical" evidence="1">
    <location>
        <begin position="141"/>
        <end position="160"/>
    </location>
</feature>
<feature type="transmembrane region" description="Helical" evidence="1">
    <location>
        <begin position="83"/>
        <end position="105"/>
    </location>
</feature>
<dbReference type="EMBL" id="RAXU01000001">
    <property type="protein sequence ID" value="RKG36189.1"/>
    <property type="molecule type" value="Genomic_DNA"/>
</dbReference>
<evidence type="ECO:0000313" key="3">
    <source>
        <dbReference type="EMBL" id="RKG36189.1"/>
    </source>
</evidence>
<evidence type="ECO:0000259" key="2">
    <source>
        <dbReference type="Pfam" id="PF09835"/>
    </source>
</evidence>
<dbReference type="InterPro" id="IPR018639">
    <property type="entry name" value="DUF2062"/>
</dbReference>